<dbReference type="AlphaFoldDB" id="A0A143HEL4"/>
<dbReference type="Pfam" id="PF01522">
    <property type="entry name" value="Polysacc_deac_1"/>
    <property type="match status" value="1"/>
</dbReference>
<dbReference type="InterPro" id="IPR050248">
    <property type="entry name" value="Polysacc_deacetylase_ArnD"/>
</dbReference>
<sequence>MFKQHLAGIAIAATILATGITTNPFDAFAKEYGWGFKKTTNEVPTEAGAEYDALLKKYDAVYKGSPEEKIMYLTFDCGYENGYTASILDTLKKENIQGTFFLTGHYLSSATPLVKRMVKEGHEIGNHSDKHPNMARLTEQQMKDEWANFDKKLAEITDVERTVYARPPEGVFSEELLRVGNEAGYRHIFWSVAFKDWLKDQPQGWKYSYDNLMSQMHPGAIILMHTVSPDNAEALPRFIKDAKKKGYRFESINNLMNSGTGSTSKDKKKDAS</sequence>
<accession>A0A143HEL4</accession>
<evidence type="ECO:0000313" key="3">
    <source>
        <dbReference type="Proteomes" id="UP000076021"/>
    </source>
</evidence>
<dbReference type="GO" id="GO:0016020">
    <property type="term" value="C:membrane"/>
    <property type="evidence" value="ECO:0007669"/>
    <property type="project" value="TreeGrafter"/>
</dbReference>
<dbReference type="STRING" id="241244.ATY39_11065"/>
<dbReference type="Gene3D" id="3.20.20.370">
    <property type="entry name" value="Glycoside hydrolase/deacetylase"/>
    <property type="match status" value="1"/>
</dbReference>
<dbReference type="EMBL" id="CP014806">
    <property type="protein sequence ID" value="AMW99915.1"/>
    <property type="molecule type" value="Genomic_DNA"/>
</dbReference>
<dbReference type="KEGG" id="rst:ATY39_11065"/>
<dbReference type="SUPFAM" id="SSF88713">
    <property type="entry name" value="Glycoside hydrolase/deacetylase"/>
    <property type="match status" value="1"/>
</dbReference>
<dbReference type="InterPro" id="IPR002509">
    <property type="entry name" value="NODB_dom"/>
</dbReference>
<dbReference type="InterPro" id="IPR011330">
    <property type="entry name" value="Glyco_hydro/deAcase_b/a-brl"/>
</dbReference>
<keyword evidence="3" id="KW-1185">Reference proteome</keyword>
<evidence type="ECO:0000313" key="2">
    <source>
        <dbReference type="EMBL" id="AMW99915.1"/>
    </source>
</evidence>
<reference evidence="2 3" key="1">
    <citation type="journal article" date="2016" name="Genome Announc.">
        <title>Whole-Genome Sequence of Rummeliibacillus stabekisii Strain PP9 Isolated from Antarctic Soil.</title>
        <authorList>
            <person name="da Mota F.F."/>
            <person name="Vollu R.E."/>
            <person name="Jurelevicius D."/>
            <person name="Seldin L."/>
        </authorList>
    </citation>
    <scope>NUCLEOTIDE SEQUENCE [LARGE SCALE GENOMIC DNA]</scope>
    <source>
        <strain evidence="2 3">PP9</strain>
    </source>
</reference>
<dbReference type="GO" id="GO:0016810">
    <property type="term" value="F:hydrolase activity, acting on carbon-nitrogen (but not peptide) bonds"/>
    <property type="evidence" value="ECO:0007669"/>
    <property type="project" value="InterPro"/>
</dbReference>
<dbReference type="Proteomes" id="UP000076021">
    <property type="component" value="Chromosome"/>
</dbReference>
<dbReference type="OrthoDB" id="9812065at2"/>
<dbReference type="PANTHER" id="PTHR10587">
    <property type="entry name" value="GLYCOSYL TRANSFERASE-RELATED"/>
    <property type="match status" value="1"/>
</dbReference>
<name>A0A143HEL4_9BACL</name>
<evidence type="ECO:0000259" key="1">
    <source>
        <dbReference type="PROSITE" id="PS51677"/>
    </source>
</evidence>
<reference evidence="3" key="2">
    <citation type="submission" date="2016-03" db="EMBL/GenBank/DDBJ databases">
        <authorList>
            <person name="Seldin L."/>
        </authorList>
    </citation>
    <scope>NUCLEOTIDE SEQUENCE [LARGE SCALE GENOMIC DNA]</scope>
    <source>
        <strain evidence="3">PP9</strain>
    </source>
</reference>
<gene>
    <name evidence="2" type="ORF">ATY39_11065</name>
</gene>
<proteinExistence type="predicted"/>
<dbReference type="PROSITE" id="PS51677">
    <property type="entry name" value="NODB"/>
    <property type="match status" value="1"/>
</dbReference>
<organism evidence="2 3">
    <name type="scientific">Rummeliibacillus stabekisii</name>
    <dbReference type="NCBI Taxonomy" id="241244"/>
    <lineage>
        <taxon>Bacteria</taxon>
        <taxon>Bacillati</taxon>
        <taxon>Bacillota</taxon>
        <taxon>Bacilli</taxon>
        <taxon>Bacillales</taxon>
        <taxon>Caryophanaceae</taxon>
        <taxon>Rummeliibacillus</taxon>
    </lineage>
</organism>
<dbReference type="RefSeq" id="WP_066789731.1">
    <property type="nucleotide sequence ID" value="NZ_CP014806.1"/>
</dbReference>
<protein>
    <submittedName>
        <fullName evidence="2">Polysaccharide deacetylase</fullName>
    </submittedName>
</protein>
<dbReference type="GO" id="GO:0005975">
    <property type="term" value="P:carbohydrate metabolic process"/>
    <property type="evidence" value="ECO:0007669"/>
    <property type="project" value="InterPro"/>
</dbReference>
<feature type="domain" description="NodB homology" evidence="1">
    <location>
        <begin position="69"/>
        <end position="250"/>
    </location>
</feature>
<dbReference type="PANTHER" id="PTHR10587:SF78">
    <property type="entry name" value="PEPTIDOGLYCAN-N-ACETYLMURAMIC ACID DEACETYLASE PDAA"/>
    <property type="match status" value="1"/>
</dbReference>